<gene>
    <name evidence="1" type="ORF">HD556DRAFT_992349</name>
</gene>
<organism evidence="1 2">
    <name type="scientific">Suillus plorans</name>
    <dbReference type="NCBI Taxonomy" id="116603"/>
    <lineage>
        <taxon>Eukaryota</taxon>
        <taxon>Fungi</taxon>
        <taxon>Dikarya</taxon>
        <taxon>Basidiomycota</taxon>
        <taxon>Agaricomycotina</taxon>
        <taxon>Agaricomycetes</taxon>
        <taxon>Agaricomycetidae</taxon>
        <taxon>Boletales</taxon>
        <taxon>Suillineae</taxon>
        <taxon>Suillaceae</taxon>
        <taxon>Suillus</taxon>
    </lineage>
</organism>
<dbReference type="OrthoDB" id="2684694at2759"/>
<evidence type="ECO:0000313" key="2">
    <source>
        <dbReference type="Proteomes" id="UP000719766"/>
    </source>
</evidence>
<reference evidence="1" key="1">
    <citation type="journal article" date="2020" name="New Phytol.">
        <title>Comparative genomics reveals dynamic genome evolution in host specialist ectomycorrhizal fungi.</title>
        <authorList>
            <person name="Lofgren L.A."/>
            <person name="Nguyen N.H."/>
            <person name="Vilgalys R."/>
            <person name="Ruytinx J."/>
            <person name="Liao H.L."/>
            <person name="Branco S."/>
            <person name="Kuo A."/>
            <person name="LaButti K."/>
            <person name="Lipzen A."/>
            <person name="Andreopoulos W."/>
            <person name="Pangilinan J."/>
            <person name="Riley R."/>
            <person name="Hundley H."/>
            <person name="Na H."/>
            <person name="Barry K."/>
            <person name="Grigoriev I.V."/>
            <person name="Stajich J.E."/>
            <person name="Kennedy P.G."/>
        </authorList>
    </citation>
    <scope>NUCLEOTIDE SEQUENCE</scope>
    <source>
        <strain evidence="1">S12</strain>
    </source>
</reference>
<comment type="caution">
    <text evidence="1">The sequence shown here is derived from an EMBL/GenBank/DDBJ whole genome shotgun (WGS) entry which is preliminary data.</text>
</comment>
<protein>
    <submittedName>
        <fullName evidence="1">Uncharacterized protein</fullName>
    </submittedName>
</protein>
<evidence type="ECO:0000313" key="1">
    <source>
        <dbReference type="EMBL" id="KAG1787132.1"/>
    </source>
</evidence>
<dbReference type="Proteomes" id="UP000719766">
    <property type="component" value="Unassembled WGS sequence"/>
</dbReference>
<name>A0A9P7DCD9_9AGAM</name>
<dbReference type="AlphaFoldDB" id="A0A9P7DCD9"/>
<sequence length="170" mass="19403">MQAAISIRRLHPPCIVFPVTGVRRKPGQNKGIHFTYGTMADGLRDLDITTEDKLPQFSRAMPLPAWRTFLLVLTWSRHLLETHRNIRAMLLSLTYPFHSLSLSHLVLKLHDLLASAKYCHLAICSPCSFRPSQVFENVCILPMYTHTYSKCYSEIPAPRTIENSSNSPRL</sequence>
<dbReference type="EMBL" id="JABBWE010000083">
    <property type="protein sequence ID" value="KAG1787132.1"/>
    <property type="molecule type" value="Genomic_DNA"/>
</dbReference>
<keyword evidence="2" id="KW-1185">Reference proteome</keyword>
<accession>A0A9P7DCD9</accession>
<dbReference type="GeneID" id="64605970"/>
<proteinExistence type="predicted"/>
<dbReference type="RefSeq" id="XP_041154505.1">
    <property type="nucleotide sequence ID" value="XM_041312206.1"/>
</dbReference>